<evidence type="ECO:0000259" key="1">
    <source>
        <dbReference type="Pfam" id="PF00535"/>
    </source>
</evidence>
<dbReference type="PANTHER" id="PTHR43685:SF2">
    <property type="entry name" value="GLYCOSYLTRANSFERASE 2-LIKE DOMAIN-CONTAINING PROTEIN"/>
    <property type="match status" value="1"/>
</dbReference>
<dbReference type="Proteomes" id="UP000076643">
    <property type="component" value="Unassembled WGS sequence"/>
</dbReference>
<dbReference type="Gene3D" id="3.90.550.10">
    <property type="entry name" value="Spore Coat Polysaccharide Biosynthesis Protein SpsA, Chain A"/>
    <property type="match status" value="1"/>
</dbReference>
<feature type="domain" description="Glycosyltransferase 2-like" evidence="1">
    <location>
        <begin position="7"/>
        <end position="132"/>
    </location>
</feature>
<evidence type="ECO:0000313" key="3">
    <source>
        <dbReference type="Proteomes" id="UP000076643"/>
    </source>
</evidence>
<gene>
    <name evidence="2" type="ORF">N475_01395</name>
</gene>
<comment type="caution">
    <text evidence="2">The sequence shown here is derived from an EMBL/GenBank/DDBJ whole genome shotgun (WGS) entry which is preliminary data.</text>
</comment>
<evidence type="ECO:0000313" key="2">
    <source>
        <dbReference type="EMBL" id="KZN37498.1"/>
    </source>
</evidence>
<sequence length="309" mass="34995">MNSIKFSVVIPLYNKSECIERTINSVLQQSYSADEIVVIDDGSTDDSVAKVEALKVPNLKLIRQENQGVSAARNTGAQHCSNDFMAFLDADDTWTPFFLSRIADLITRFPNMGLYATRYQKVYGDNEFLDAKIALTRWDACGYEMDNYFAVAASGDLPFTMSSIVVSKPVFHDLGGFPCGEWMGEDQSFYINFAMYSRIAYTPVIESFYYQGTQNSACDKAPPQELCPFAERLLDDVKEGRVAEKLKPMVLKYVGAHICDLAKRHIQHRSIEYAAQLLTHPASRKKPLHWSYYKFVALPMAYLNKFKNA</sequence>
<keyword evidence="3" id="KW-1185">Reference proteome</keyword>
<dbReference type="SUPFAM" id="SSF53448">
    <property type="entry name" value="Nucleotide-diphospho-sugar transferases"/>
    <property type="match status" value="1"/>
</dbReference>
<dbReference type="InterPro" id="IPR001173">
    <property type="entry name" value="Glyco_trans_2-like"/>
</dbReference>
<dbReference type="PATRIC" id="fig|1365250.3.peg.2506"/>
<accession>A0A166WHT4</accession>
<dbReference type="STRING" id="43657.S4054249_16990"/>
<name>A0A166WHT4_9GAMM</name>
<dbReference type="InterPro" id="IPR029044">
    <property type="entry name" value="Nucleotide-diphossugar_trans"/>
</dbReference>
<dbReference type="InterPro" id="IPR050834">
    <property type="entry name" value="Glycosyltransf_2"/>
</dbReference>
<protein>
    <recommendedName>
        <fullName evidence="1">Glycosyltransferase 2-like domain-containing protein</fullName>
    </recommendedName>
</protein>
<dbReference type="EMBL" id="AUYB01000103">
    <property type="protein sequence ID" value="KZN37498.1"/>
    <property type="molecule type" value="Genomic_DNA"/>
</dbReference>
<dbReference type="RefSeq" id="WP_063365349.1">
    <property type="nucleotide sequence ID" value="NZ_AQHB01000028.1"/>
</dbReference>
<proteinExistence type="predicted"/>
<organism evidence="2 3">
    <name type="scientific">Pseudoalteromonas luteoviolacea DSM 6061</name>
    <dbReference type="NCBI Taxonomy" id="1365250"/>
    <lineage>
        <taxon>Bacteria</taxon>
        <taxon>Pseudomonadati</taxon>
        <taxon>Pseudomonadota</taxon>
        <taxon>Gammaproteobacteria</taxon>
        <taxon>Alteromonadales</taxon>
        <taxon>Pseudoalteromonadaceae</taxon>
        <taxon>Pseudoalteromonas</taxon>
    </lineage>
</organism>
<dbReference type="CDD" id="cd00761">
    <property type="entry name" value="Glyco_tranf_GTA_type"/>
    <property type="match status" value="1"/>
</dbReference>
<reference evidence="2 3" key="1">
    <citation type="submission" date="2013-07" db="EMBL/GenBank/DDBJ databases">
        <title>Comparative Genomic and Metabolomic Analysis of Twelve Strains of Pseudoalteromonas luteoviolacea.</title>
        <authorList>
            <person name="Vynne N.G."/>
            <person name="Mansson M."/>
            <person name="Gram L."/>
        </authorList>
    </citation>
    <scope>NUCLEOTIDE SEQUENCE [LARGE SCALE GENOMIC DNA]</scope>
    <source>
        <strain evidence="2 3">DSM 6061</strain>
    </source>
</reference>
<dbReference type="Pfam" id="PF00535">
    <property type="entry name" value="Glycos_transf_2"/>
    <property type="match status" value="1"/>
</dbReference>
<dbReference type="AlphaFoldDB" id="A0A166WHT4"/>
<dbReference type="PANTHER" id="PTHR43685">
    <property type="entry name" value="GLYCOSYLTRANSFERASE"/>
    <property type="match status" value="1"/>
</dbReference>